<dbReference type="PANTHER" id="PTHR34290:SF2">
    <property type="entry name" value="OS04G0668800 PROTEIN"/>
    <property type="match status" value="1"/>
</dbReference>
<sequence length="181" mass="20859">MPFGRLWLYRQNLPHAVINLACLCQARTSSIESKPKMREQSQTTRVLYDGECKLCKVEIAGLKWLARSKPNVQFIDITSQDYEPALYSGVTYEQAMLEMHVVGPQGKVFTQGDAVREMYRASGLGWLASLTEVPGVKEICDRMYVRFAHYRLRKAFARCDSESDRCSIKLHHLRRKMKNLP</sequence>
<reference evidence="1 2" key="1">
    <citation type="journal article" date="2021" name="Elife">
        <title>Chloroplast acquisition without the gene transfer in kleptoplastic sea slugs, Plakobranchus ocellatus.</title>
        <authorList>
            <person name="Maeda T."/>
            <person name="Takahashi S."/>
            <person name="Yoshida T."/>
            <person name="Shimamura S."/>
            <person name="Takaki Y."/>
            <person name="Nagai Y."/>
            <person name="Toyoda A."/>
            <person name="Suzuki Y."/>
            <person name="Arimoto A."/>
            <person name="Ishii H."/>
            <person name="Satoh N."/>
            <person name="Nishiyama T."/>
            <person name="Hasebe M."/>
            <person name="Maruyama T."/>
            <person name="Minagawa J."/>
            <person name="Obokata J."/>
            <person name="Shigenobu S."/>
        </authorList>
    </citation>
    <scope>NUCLEOTIDE SEQUENCE [LARGE SCALE GENOMIC DNA]</scope>
</reference>
<dbReference type="InterPro" id="IPR007263">
    <property type="entry name" value="DCC1-like"/>
</dbReference>
<dbReference type="GO" id="GO:0015035">
    <property type="term" value="F:protein-disulfide reductase activity"/>
    <property type="evidence" value="ECO:0007669"/>
    <property type="project" value="InterPro"/>
</dbReference>
<dbReference type="EMBL" id="BMAT01001578">
    <property type="protein sequence ID" value="GFR88579.1"/>
    <property type="molecule type" value="Genomic_DNA"/>
</dbReference>
<dbReference type="PANTHER" id="PTHR34290">
    <property type="entry name" value="SI:CH73-390P7.2"/>
    <property type="match status" value="1"/>
</dbReference>
<accession>A0AAV4GSR4</accession>
<gene>
    <name evidence="1" type="ORF">ElyMa_000773600</name>
</gene>
<comment type="caution">
    <text evidence="1">The sequence shown here is derived from an EMBL/GenBank/DDBJ whole genome shotgun (WGS) entry which is preliminary data.</text>
</comment>
<dbReference type="Pfam" id="PF04134">
    <property type="entry name" value="DCC1-like"/>
    <property type="match status" value="1"/>
</dbReference>
<proteinExistence type="predicted"/>
<protein>
    <submittedName>
        <fullName evidence="1">Thiol-disulfide oxidoreductase</fullName>
    </submittedName>
</protein>
<dbReference type="AlphaFoldDB" id="A0AAV4GSR4"/>
<evidence type="ECO:0000313" key="2">
    <source>
        <dbReference type="Proteomes" id="UP000762676"/>
    </source>
</evidence>
<dbReference type="Proteomes" id="UP000762676">
    <property type="component" value="Unassembled WGS sequence"/>
</dbReference>
<name>A0AAV4GSR4_9GAST</name>
<organism evidence="1 2">
    <name type="scientific">Elysia marginata</name>
    <dbReference type="NCBI Taxonomy" id="1093978"/>
    <lineage>
        <taxon>Eukaryota</taxon>
        <taxon>Metazoa</taxon>
        <taxon>Spiralia</taxon>
        <taxon>Lophotrochozoa</taxon>
        <taxon>Mollusca</taxon>
        <taxon>Gastropoda</taxon>
        <taxon>Heterobranchia</taxon>
        <taxon>Euthyneura</taxon>
        <taxon>Panpulmonata</taxon>
        <taxon>Sacoglossa</taxon>
        <taxon>Placobranchoidea</taxon>
        <taxon>Plakobranchidae</taxon>
        <taxon>Elysia</taxon>
    </lineage>
</organism>
<dbReference type="InterPro" id="IPR044691">
    <property type="entry name" value="DCC1_Trx"/>
</dbReference>
<evidence type="ECO:0000313" key="1">
    <source>
        <dbReference type="EMBL" id="GFR88579.1"/>
    </source>
</evidence>
<keyword evidence="2" id="KW-1185">Reference proteome</keyword>